<dbReference type="PANTHER" id="PTHR43877:SF2">
    <property type="entry name" value="AMINOALKYLPHOSPHONATE N-ACETYLTRANSFERASE-RELATED"/>
    <property type="match status" value="1"/>
</dbReference>
<accession>A0ABX8SPZ0</accession>
<keyword evidence="2" id="KW-0012">Acyltransferase</keyword>
<evidence type="ECO:0000313" key="5">
    <source>
        <dbReference type="Proteomes" id="UP000824504"/>
    </source>
</evidence>
<dbReference type="RefSeq" id="WP_219084106.1">
    <property type="nucleotide sequence ID" value="NZ_CP079216.1"/>
</dbReference>
<dbReference type="CDD" id="cd04301">
    <property type="entry name" value="NAT_SF"/>
    <property type="match status" value="1"/>
</dbReference>
<dbReference type="Proteomes" id="UP000824504">
    <property type="component" value="Chromosome"/>
</dbReference>
<evidence type="ECO:0000256" key="2">
    <source>
        <dbReference type="ARBA" id="ARBA00023315"/>
    </source>
</evidence>
<dbReference type="EMBL" id="CP079216">
    <property type="protein sequence ID" value="QXT64183.1"/>
    <property type="molecule type" value="Genomic_DNA"/>
</dbReference>
<dbReference type="InterPro" id="IPR000182">
    <property type="entry name" value="GNAT_dom"/>
</dbReference>
<sequence length="179" mass="19652">MDLVFRTADVDDVDAIVALVTAAYRGDSSREGWTTEADLLEGQRVDPEGVVADIQKPGSLILLGESEGETVACVHLEQEADAGYFGMFAVHPRMQGSGLGKAVMAEAERIVRDDWGLPAMRMTVIDVRDSLLAFYERRGFVRTGETEPFPYGDPRFGIPQRDDLRFAVLVKQLDGRSGS</sequence>
<reference evidence="4 5" key="1">
    <citation type="submission" date="2021-07" db="EMBL/GenBank/DDBJ databases">
        <title>complete genome sequencing of Tessaracoccus sp.J1M15.</title>
        <authorList>
            <person name="Bae J.-W."/>
            <person name="Kim D.-y."/>
        </authorList>
    </citation>
    <scope>NUCLEOTIDE SEQUENCE [LARGE SCALE GENOMIC DNA]</scope>
    <source>
        <strain evidence="4 5">J1M15</strain>
    </source>
</reference>
<feature type="domain" description="N-acetyltransferase" evidence="3">
    <location>
        <begin position="3"/>
        <end position="165"/>
    </location>
</feature>
<keyword evidence="1" id="KW-0808">Transferase</keyword>
<keyword evidence="5" id="KW-1185">Reference proteome</keyword>
<dbReference type="InterPro" id="IPR050832">
    <property type="entry name" value="Bact_Acetyltransf"/>
</dbReference>
<gene>
    <name evidence="4" type="ORF">KDB89_06985</name>
</gene>
<evidence type="ECO:0000313" key="4">
    <source>
        <dbReference type="EMBL" id="QXT64183.1"/>
    </source>
</evidence>
<dbReference type="PANTHER" id="PTHR43877">
    <property type="entry name" value="AMINOALKYLPHOSPHONATE N-ACETYLTRANSFERASE-RELATED-RELATED"/>
    <property type="match status" value="1"/>
</dbReference>
<organism evidence="4 5">
    <name type="scientific">Tessaracoccus palaemonis</name>
    <dbReference type="NCBI Taxonomy" id="2829499"/>
    <lineage>
        <taxon>Bacteria</taxon>
        <taxon>Bacillati</taxon>
        <taxon>Actinomycetota</taxon>
        <taxon>Actinomycetes</taxon>
        <taxon>Propionibacteriales</taxon>
        <taxon>Propionibacteriaceae</taxon>
        <taxon>Tessaracoccus</taxon>
    </lineage>
</organism>
<name>A0ABX8SPZ0_9ACTN</name>
<evidence type="ECO:0000256" key="1">
    <source>
        <dbReference type="ARBA" id="ARBA00022679"/>
    </source>
</evidence>
<proteinExistence type="predicted"/>
<evidence type="ECO:0000259" key="3">
    <source>
        <dbReference type="PROSITE" id="PS51186"/>
    </source>
</evidence>
<dbReference type="PROSITE" id="PS51186">
    <property type="entry name" value="GNAT"/>
    <property type="match status" value="1"/>
</dbReference>
<protein>
    <submittedName>
        <fullName evidence="4">GNAT family N-acetyltransferase</fullName>
    </submittedName>
</protein>
<dbReference type="Pfam" id="PF00583">
    <property type="entry name" value="Acetyltransf_1"/>
    <property type="match status" value="1"/>
</dbReference>